<evidence type="ECO:0000256" key="3">
    <source>
        <dbReference type="ARBA" id="ARBA00005046"/>
    </source>
</evidence>
<dbReference type="RefSeq" id="WP_072286465.1">
    <property type="nucleotide sequence ID" value="NZ_CP015518.1"/>
</dbReference>
<dbReference type="InterPro" id="IPR001453">
    <property type="entry name" value="MoaB/Mog_dom"/>
</dbReference>
<evidence type="ECO:0000256" key="4">
    <source>
        <dbReference type="ARBA" id="ARBA00010763"/>
    </source>
</evidence>
<keyword evidence="8 11" id="KW-0460">Magnesium</keyword>
<comment type="function">
    <text evidence="2 11">Catalyzes the insertion of molybdate into adenylated molybdopterin with the concomitant release of AMP.</text>
</comment>
<dbReference type="SUPFAM" id="SSF53218">
    <property type="entry name" value="Molybdenum cofactor biosynthesis proteins"/>
    <property type="match status" value="1"/>
</dbReference>
<evidence type="ECO:0000256" key="5">
    <source>
        <dbReference type="ARBA" id="ARBA00022505"/>
    </source>
</evidence>
<evidence type="ECO:0000313" key="14">
    <source>
        <dbReference type="Proteomes" id="UP000182264"/>
    </source>
</evidence>
<dbReference type="InterPro" id="IPR005111">
    <property type="entry name" value="MoeA_C_domain_IV"/>
</dbReference>
<dbReference type="EMBL" id="CP015518">
    <property type="protein sequence ID" value="APG24623.1"/>
    <property type="molecule type" value="Genomic_DNA"/>
</dbReference>
<dbReference type="Pfam" id="PF00994">
    <property type="entry name" value="MoCF_biosynth"/>
    <property type="match status" value="1"/>
</dbReference>
<feature type="domain" description="MoaB/Mog" evidence="12">
    <location>
        <begin position="174"/>
        <end position="311"/>
    </location>
</feature>
<evidence type="ECO:0000256" key="8">
    <source>
        <dbReference type="ARBA" id="ARBA00022842"/>
    </source>
</evidence>
<comment type="pathway">
    <text evidence="3 11">Cofactor biosynthesis; molybdopterin biosynthesis.</text>
</comment>
<dbReference type="InterPro" id="IPR038987">
    <property type="entry name" value="MoeA-like"/>
</dbReference>
<dbReference type="GO" id="GO:0006777">
    <property type="term" value="P:Mo-molybdopterin cofactor biosynthetic process"/>
    <property type="evidence" value="ECO:0007669"/>
    <property type="project" value="UniProtKB-UniRule"/>
</dbReference>
<comment type="similarity">
    <text evidence="4 11">Belongs to the MoeA family.</text>
</comment>
<accession>A0A1L3GFA9</accession>
<evidence type="ECO:0000256" key="11">
    <source>
        <dbReference type="RuleBase" id="RU365090"/>
    </source>
</evidence>
<gene>
    <name evidence="13" type="ORF">A7E75_05975</name>
</gene>
<dbReference type="CDD" id="cd00887">
    <property type="entry name" value="MoeA"/>
    <property type="match status" value="1"/>
</dbReference>
<dbReference type="AlphaFoldDB" id="A0A1L3GFA9"/>
<evidence type="ECO:0000256" key="6">
    <source>
        <dbReference type="ARBA" id="ARBA00022679"/>
    </source>
</evidence>
<sequence length="405" mass="43715">MPSFYEARKLILDSVPLLGRERVLITDAVGRVLSEDLTATWDMPRWTNSAMDGYAVRSQDCQQAGRLQVIDFVAAGGASEKIVTAGTAIKIMTGAPLPQGADAIIPVEETTLDGADILVHEKVKPGAHVRPRGEDVKMGECIVPRGTLLRPAEIGMLASYGKAFVSVYRKPRVAVLSTGDELVEIGDTLAEDRIINSNSLALAAALKEIGAEPMMLGIAADNRVSHMEKISEGLKADALITSAGVSTGDRDFVRAILDELGAKTLFCKVDIKPGRPTTFALKNDKPVFSLPGNPVSTMITFQELVKPALLKMMGHARVIKQEFEAVLETGLSKKRLGVLNFQRVKITVRDGRYFASCAGDQNTGILKTMVRADALALLPEHKDSFNVGDVVKVHMLSPHIAMEAF</sequence>
<dbReference type="Gene3D" id="3.90.105.10">
    <property type="entry name" value="Molybdopterin biosynthesis moea protein, domain 2"/>
    <property type="match status" value="1"/>
</dbReference>
<dbReference type="SUPFAM" id="SSF63867">
    <property type="entry name" value="MoeA C-terminal domain-like"/>
    <property type="match status" value="1"/>
</dbReference>
<keyword evidence="9 11" id="KW-0501">Molybdenum cofactor biosynthesis</keyword>
<dbReference type="PANTHER" id="PTHR10192">
    <property type="entry name" value="MOLYBDOPTERIN BIOSYNTHESIS PROTEIN"/>
    <property type="match status" value="1"/>
</dbReference>
<evidence type="ECO:0000313" key="13">
    <source>
        <dbReference type="EMBL" id="APG24623.1"/>
    </source>
</evidence>
<comment type="catalytic activity">
    <reaction evidence="10">
        <text>adenylyl-molybdopterin + molybdate = Mo-molybdopterin + AMP + H(+)</text>
        <dbReference type="Rhea" id="RHEA:35047"/>
        <dbReference type="ChEBI" id="CHEBI:15378"/>
        <dbReference type="ChEBI" id="CHEBI:36264"/>
        <dbReference type="ChEBI" id="CHEBI:62727"/>
        <dbReference type="ChEBI" id="CHEBI:71302"/>
        <dbReference type="ChEBI" id="CHEBI:456215"/>
        <dbReference type="EC" id="2.10.1.1"/>
    </reaction>
</comment>
<dbReference type="PANTHER" id="PTHR10192:SF5">
    <property type="entry name" value="GEPHYRIN"/>
    <property type="match status" value="1"/>
</dbReference>
<dbReference type="GO" id="GO:0046872">
    <property type="term" value="F:metal ion binding"/>
    <property type="evidence" value="ECO:0007669"/>
    <property type="project" value="UniProtKB-UniRule"/>
</dbReference>
<dbReference type="FunFam" id="2.170.190.11:FF:000001">
    <property type="entry name" value="Molybdopterin molybdenumtransferase"/>
    <property type="match status" value="1"/>
</dbReference>
<dbReference type="FunFam" id="3.40.980.10:FF:000004">
    <property type="entry name" value="Molybdopterin molybdenumtransferase"/>
    <property type="match status" value="1"/>
</dbReference>
<dbReference type="Proteomes" id="UP000182264">
    <property type="component" value="Chromosome"/>
</dbReference>
<reference evidence="13 14" key="1">
    <citation type="journal article" date="2017" name="Genome Announc.">
        <title>Complete Genome Sequences of Two Acetylene-Fermenting Pelobacter acetylenicus Strains.</title>
        <authorList>
            <person name="Sutton J.M."/>
            <person name="Baesman S.M."/>
            <person name="Fierst J.L."/>
            <person name="Poret-Peterson A.T."/>
            <person name="Oremland R.S."/>
            <person name="Dunlap D.S."/>
            <person name="Akob D.M."/>
        </authorList>
    </citation>
    <scope>NUCLEOTIDE SEQUENCE [LARGE SCALE GENOMIC DNA]</scope>
    <source>
        <strain evidence="13 14">DSM 3247</strain>
    </source>
</reference>
<evidence type="ECO:0000256" key="1">
    <source>
        <dbReference type="ARBA" id="ARBA00001946"/>
    </source>
</evidence>
<dbReference type="Pfam" id="PF03454">
    <property type="entry name" value="MoeA_C"/>
    <property type="match status" value="1"/>
</dbReference>
<dbReference type="Pfam" id="PF03453">
    <property type="entry name" value="MoeA_N"/>
    <property type="match status" value="1"/>
</dbReference>
<dbReference type="Gene3D" id="2.40.340.10">
    <property type="entry name" value="MoeA, C-terminal, domain IV"/>
    <property type="match status" value="1"/>
</dbReference>
<keyword evidence="7 11" id="KW-0479">Metal-binding</keyword>
<dbReference type="STRING" id="29542.A6070_14615"/>
<keyword evidence="5 11" id="KW-0500">Molybdenum</keyword>
<evidence type="ECO:0000256" key="7">
    <source>
        <dbReference type="ARBA" id="ARBA00022723"/>
    </source>
</evidence>
<dbReference type="NCBIfam" id="TIGR00177">
    <property type="entry name" value="molyb_syn"/>
    <property type="match status" value="1"/>
</dbReference>
<dbReference type="Gene3D" id="3.40.980.10">
    <property type="entry name" value="MoaB/Mog-like domain"/>
    <property type="match status" value="1"/>
</dbReference>
<evidence type="ECO:0000256" key="2">
    <source>
        <dbReference type="ARBA" id="ARBA00002901"/>
    </source>
</evidence>
<dbReference type="GO" id="GO:0061599">
    <property type="term" value="F:molybdopterin molybdotransferase activity"/>
    <property type="evidence" value="ECO:0007669"/>
    <property type="project" value="UniProtKB-UniRule"/>
</dbReference>
<keyword evidence="14" id="KW-1185">Reference proteome</keyword>
<name>A0A1L3GFA9_SYNAC</name>
<protein>
    <recommendedName>
        <fullName evidence="11">Molybdopterin molybdenumtransferase</fullName>
        <ecNumber evidence="11">2.10.1.1</ecNumber>
    </recommendedName>
</protein>
<dbReference type="PROSITE" id="PS01079">
    <property type="entry name" value="MOCF_BIOSYNTHESIS_2"/>
    <property type="match status" value="1"/>
</dbReference>
<comment type="cofactor">
    <cofactor evidence="1 11">
        <name>Mg(2+)</name>
        <dbReference type="ChEBI" id="CHEBI:18420"/>
    </cofactor>
</comment>
<dbReference type="InterPro" id="IPR036688">
    <property type="entry name" value="MoeA_C_domain_IV_sf"/>
</dbReference>
<keyword evidence="6 11" id="KW-0808">Transferase</keyword>
<dbReference type="InterPro" id="IPR005110">
    <property type="entry name" value="MoeA_linker/N"/>
</dbReference>
<evidence type="ECO:0000256" key="9">
    <source>
        <dbReference type="ARBA" id="ARBA00023150"/>
    </source>
</evidence>
<dbReference type="GO" id="GO:0005829">
    <property type="term" value="C:cytosol"/>
    <property type="evidence" value="ECO:0007669"/>
    <property type="project" value="TreeGrafter"/>
</dbReference>
<dbReference type="NCBIfam" id="NF045515">
    <property type="entry name" value="Glp_gephyrin"/>
    <property type="match status" value="1"/>
</dbReference>
<dbReference type="EC" id="2.10.1.1" evidence="11"/>
<evidence type="ECO:0000256" key="10">
    <source>
        <dbReference type="ARBA" id="ARBA00047317"/>
    </source>
</evidence>
<evidence type="ECO:0000259" key="12">
    <source>
        <dbReference type="SMART" id="SM00852"/>
    </source>
</evidence>
<dbReference type="Gene3D" id="2.170.190.11">
    <property type="entry name" value="Molybdopterin biosynthesis moea protein, domain 3"/>
    <property type="match status" value="1"/>
</dbReference>
<dbReference type="SMART" id="SM00852">
    <property type="entry name" value="MoCF_biosynth"/>
    <property type="match status" value="1"/>
</dbReference>
<dbReference type="SUPFAM" id="SSF63882">
    <property type="entry name" value="MoeA N-terminal region -like"/>
    <property type="match status" value="1"/>
</dbReference>
<organism evidence="13 14">
    <name type="scientific">Syntrophotalea acetylenica</name>
    <name type="common">Pelobacter acetylenicus</name>
    <dbReference type="NCBI Taxonomy" id="29542"/>
    <lineage>
        <taxon>Bacteria</taxon>
        <taxon>Pseudomonadati</taxon>
        <taxon>Thermodesulfobacteriota</taxon>
        <taxon>Desulfuromonadia</taxon>
        <taxon>Desulfuromonadales</taxon>
        <taxon>Syntrophotaleaceae</taxon>
        <taxon>Syntrophotalea</taxon>
    </lineage>
</organism>
<dbReference type="InterPro" id="IPR008284">
    <property type="entry name" value="MoCF_biosynth_CS"/>
</dbReference>
<dbReference type="InterPro" id="IPR036425">
    <property type="entry name" value="MoaB/Mog-like_dom_sf"/>
</dbReference>
<dbReference type="InterPro" id="IPR036135">
    <property type="entry name" value="MoeA_linker/N_sf"/>
</dbReference>
<dbReference type="UniPathway" id="UPA00344"/>
<proteinExistence type="inferred from homology"/>